<dbReference type="AlphaFoldDB" id="A0A4Y2SV25"/>
<evidence type="ECO:0000313" key="1">
    <source>
        <dbReference type="EMBL" id="GBN92194.1"/>
    </source>
</evidence>
<comment type="caution">
    <text evidence="1">The sequence shown here is derived from an EMBL/GenBank/DDBJ whole genome shotgun (WGS) entry which is preliminary data.</text>
</comment>
<sequence length="125" mass="14709">MEQRTRVQFAKSSEQCPKLIAFEMSKKYCWSLLNKFLPISGVYGFIIDHKEFFIARKLLLDWPTKRFKPCSLTVNMLENVAKRKLIKMQEAYAPLLRASYMIFYSVDDTVFPSSVGYSVITSYYY</sequence>
<name>A0A4Y2SV25_ARAVE</name>
<gene>
    <name evidence="1" type="ORF">AVEN_213018_1</name>
</gene>
<keyword evidence="2" id="KW-1185">Reference proteome</keyword>
<accession>A0A4Y2SV25</accession>
<protein>
    <submittedName>
        <fullName evidence="1">Uncharacterized protein</fullName>
    </submittedName>
</protein>
<dbReference type="Proteomes" id="UP000499080">
    <property type="component" value="Unassembled WGS sequence"/>
</dbReference>
<reference evidence="1 2" key="1">
    <citation type="journal article" date="2019" name="Sci. Rep.">
        <title>Orb-weaving spider Araneus ventricosus genome elucidates the spidroin gene catalogue.</title>
        <authorList>
            <person name="Kono N."/>
            <person name="Nakamura H."/>
            <person name="Ohtoshi R."/>
            <person name="Moran D.A.P."/>
            <person name="Shinohara A."/>
            <person name="Yoshida Y."/>
            <person name="Fujiwara M."/>
            <person name="Mori M."/>
            <person name="Tomita M."/>
            <person name="Arakawa K."/>
        </authorList>
    </citation>
    <scope>NUCLEOTIDE SEQUENCE [LARGE SCALE GENOMIC DNA]</scope>
</reference>
<proteinExistence type="predicted"/>
<organism evidence="1 2">
    <name type="scientific">Araneus ventricosus</name>
    <name type="common">Orbweaver spider</name>
    <name type="synonym">Epeira ventricosa</name>
    <dbReference type="NCBI Taxonomy" id="182803"/>
    <lineage>
        <taxon>Eukaryota</taxon>
        <taxon>Metazoa</taxon>
        <taxon>Ecdysozoa</taxon>
        <taxon>Arthropoda</taxon>
        <taxon>Chelicerata</taxon>
        <taxon>Arachnida</taxon>
        <taxon>Araneae</taxon>
        <taxon>Araneomorphae</taxon>
        <taxon>Entelegynae</taxon>
        <taxon>Araneoidea</taxon>
        <taxon>Araneidae</taxon>
        <taxon>Araneus</taxon>
    </lineage>
</organism>
<evidence type="ECO:0000313" key="2">
    <source>
        <dbReference type="Proteomes" id="UP000499080"/>
    </source>
</evidence>
<dbReference type="EMBL" id="BGPR01024255">
    <property type="protein sequence ID" value="GBN92194.1"/>
    <property type="molecule type" value="Genomic_DNA"/>
</dbReference>